<protein>
    <recommendedName>
        <fullName evidence="4">DUF3139 domain-containing protein</fullName>
    </recommendedName>
</protein>
<dbReference type="InterPro" id="IPR021486">
    <property type="entry name" value="DUF3139"/>
</dbReference>
<proteinExistence type="predicted"/>
<keyword evidence="1" id="KW-1133">Transmembrane helix</keyword>
<dbReference type="Pfam" id="PF11337">
    <property type="entry name" value="DUF3139"/>
    <property type="match status" value="1"/>
</dbReference>
<sequence>MEDKIVVNKITKLLATVMIVLGILITLTPLCLFGYYNYNVYTLKKETYGYLSNRGYEENEIKKIEVVNVKGPLLSSMVEFVDEPNVVYWYDKKDGEIVQIGIYESNDDYETKFKHVE</sequence>
<dbReference type="Proteomes" id="UP000030595">
    <property type="component" value="Unassembled WGS sequence"/>
</dbReference>
<keyword evidence="3" id="KW-1185">Reference proteome</keyword>
<dbReference type="RefSeq" id="WP_036179995.1">
    <property type="nucleotide sequence ID" value="NZ_AVCZ01000063.1"/>
</dbReference>
<gene>
    <name evidence="2" type="ORF">CD30_18400</name>
</gene>
<evidence type="ECO:0000256" key="1">
    <source>
        <dbReference type="SAM" id="Phobius"/>
    </source>
</evidence>
<evidence type="ECO:0000313" key="3">
    <source>
        <dbReference type="Proteomes" id="UP000030595"/>
    </source>
</evidence>
<keyword evidence="1" id="KW-0472">Membrane</keyword>
<dbReference type="AlphaFoldDB" id="A0A0A3JMU2"/>
<organism evidence="2 3">
    <name type="scientific">Ureibacillus massiliensis 4400831 = CIP 108448 = CCUG 49529</name>
    <dbReference type="NCBI Taxonomy" id="1211035"/>
    <lineage>
        <taxon>Bacteria</taxon>
        <taxon>Bacillati</taxon>
        <taxon>Bacillota</taxon>
        <taxon>Bacilli</taxon>
        <taxon>Bacillales</taxon>
        <taxon>Caryophanaceae</taxon>
        <taxon>Ureibacillus</taxon>
    </lineage>
</organism>
<evidence type="ECO:0008006" key="4">
    <source>
        <dbReference type="Google" id="ProtNLM"/>
    </source>
</evidence>
<accession>A0A0A3JMU2</accession>
<evidence type="ECO:0000313" key="2">
    <source>
        <dbReference type="EMBL" id="KGR88312.1"/>
    </source>
</evidence>
<keyword evidence="1" id="KW-0812">Transmembrane</keyword>
<dbReference type="EMBL" id="JPVQ01000063">
    <property type="protein sequence ID" value="KGR88312.1"/>
    <property type="molecule type" value="Genomic_DNA"/>
</dbReference>
<name>A0A0A3JMU2_9BACL</name>
<dbReference type="OrthoDB" id="2971069at2"/>
<feature type="transmembrane region" description="Helical" evidence="1">
    <location>
        <begin position="12"/>
        <end position="36"/>
    </location>
</feature>
<comment type="caution">
    <text evidence="2">The sequence shown here is derived from an EMBL/GenBank/DDBJ whole genome shotgun (WGS) entry which is preliminary data.</text>
</comment>
<reference evidence="2 3" key="1">
    <citation type="submission" date="2014-02" db="EMBL/GenBank/DDBJ databases">
        <title>Draft genome sequence of Lysinibacillus massiliensis CCUG 49529.</title>
        <authorList>
            <person name="Zhang F."/>
            <person name="Wang G."/>
            <person name="Zhang L."/>
        </authorList>
    </citation>
    <scope>NUCLEOTIDE SEQUENCE [LARGE SCALE GENOMIC DNA]</scope>
    <source>
        <strain evidence="2 3">CCUG 49529</strain>
    </source>
</reference>